<dbReference type="GO" id="GO:0005886">
    <property type="term" value="C:plasma membrane"/>
    <property type="evidence" value="ECO:0007669"/>
    <property type="project" value="TreeGrafter"/>
</dbReference>
<dbReference type="NCBIfam" id="TIGR01297">
    <property type="entry name" value="CDF"/>
    <property type="match status" value="1"/>
</dbReference>
<evidence type="ECO:0000256" key="5">
    <source>
        <dbReference type="ARBA" id="ARBA00022906"/>
    </source>
</evidence>
<dbReference type="GO" id="GO:0010043">
    <property type="term" value="P:response to zinc ion"/>
    <property type="evidence" value="ECO:0007669"/>
    <property type="project" value="TreeGrafter"/>
</dbReference>
<dbReference type="Pfam" id="PF16916">
    <property type="entry name" value="ZT_dimer"/>
    <property type="match status" value="1"/>
</dbReference>
<keyword evidence="6 9" id="KW-1133">Transmembrane helix</keyword>
<keyword evidence="5" id="KW-0862">Zinc</keyword>
<feature type="transmembrane region" description="Helical" evidence="9">
    <location>
        <begin position="164"/>
        <end position="187"/>
    </location>
</feature>
<gene>
    <name evidence="12" type="ORF">HPBE_LOCUS12012</name>
</gene>
<evidence type="ECO:0000259" key="10">
    <source>
        <dbReference type="Pfam" id="PF01545"/>
    </source>
</evidence>
<keyword evidence="8 9" id="KW-0472">Membrane</keyword>
<dbReference type="GO" id="GO:0005385">
    <property type="term" value="F:zinc ion transmembrane transporter activity"/>
    <property type="evidence" value="ECO:0007669"/>
    <property type="project" value="TreeGrafter"/>
</dbReference>
<evidence type="ECO:0000313" key="14">
    <source>
        <dbReference type="WBParaSite" id="HPBE_0001201101-mRNA-1"/>
    </source>
</evidence>
<evidence type="ECO:0000256" key="4">
    <source>
        <dbReference type="ARBA" id="ARBA00022692"/>
    </source>
</evidence>
<feature type="transmembrane region" description="Helical" evidence="9">
    <location>
        <begin position="113"/>
        <end position="136"/>
    </location>
</feature>
<dbReference type="InterPro" id="IPR050681">
    <property type="entry name" value="CDF/SLC30A"/>
</dbReference>
<dbReference type="InterPro" id="IPR027470">
    <property type="entry name" value="Cation_efflux_CTD"/>
</dbReference>
<dbReference type="SUPFAM" id="SSF160240">
    <property type="entry name" value="Cation efflux protein cytoplasmic domain-like"/>
    <property type="match status" value="1"/>
</dbReference>
<proteinExistence type="inferred from homology"/>
<dbReference type="EMBL" id="UZAH01027321">
    <property type="protein sequence ID" value="VDO90590.1"/>
    <property type="molecule type" value="Genomic_DNA"/>
</dbReference>
<evidence type="ECO:0000256" key="6">
    <source>
        <dbReference type="ARBA" id="ARBA00022989"/>
    </source>
</evidence>
<dbReference type="InterPro" id="IPR002524">
    <property type="entry name" value="Cation_efflux"/>
</dbReference>
<dbReference type="InterPro" id="IPR036837">
    <property type="entry name" value="Cation_efflux_CTD_sf"/>
</dbReference>
<protein>
    <submittedName>
        <fullName evidence="14">Zinc transporter 2</fullName>
    </submittedName>
</protein>
<feature type="transmembrane region" description="Helical" evidence="9">
    <location>
        <begin position="42"/>
        <end position="59"/>
    </location>
</feature>
<feature type="transmembrane region" description="Helical" evidence="9">
    <location>
        <begin position="12"/>
        <end position="36"/>
    </location>
</feature>
<dbReference type="Proteomes" id="UP000050761">
    <property type="component" value="Unassembled WGS sequence"/>
</dbReference>
<feature type="transmembrane region" description="Helical" evidence="9">
    <location>
        <begin position="79"/>
        <end position="101"/>
    </location>
</feature>
<evidence type="ECO:0000256" key="7">
    <source>
        <dbReference type="ARBA" id="ARBA00023065"/>
    </source>
</evidence>
<dbReference type="Pfam" id="PF01545">
    <property type="entry name" value="Cation_efflux"/>
    <property type="match status" value="1"/>
</dbReference>
<keyword evidence="13" id="KW-1185">Reference proteome</keyword>
<dbReference type="PANTHER" id="PTHR11562:SF84">
    <property type="entry name" value="LD05335P"/>
    <property type="match status" value="1"/>
</dbReference>
<evidence type="ECO:0000256" key="3">
    <source>
        <dbReference type="ARBA" id="ARBA00022448"/>
    </source>
</evidence>
<keyword evidence="5" id="KW-0864">Zinc transport</keyword>
<reference evidence="14" key="2">
    <citation type="submission" date="2019-09" db="UniProtKB">
        <authorList>
            <consortium name="WormBaseParasite"/>
        </authorList>
    </citation>
    <scope>IDENTIFICATION</scope>
</reference>
<keyword evidence="7" id="KW-0406">Ion transport</keyword>
<organism evidence="12">
    <name type="scientific">Heligmosomoides polygyrus</name>
    <name type="common">Parasitic roundworm</name>
    <dbReference type="NCBI Taxonomy" id="6339"/>
    <lineage>
        <taxon>Eukaryota</taxon>
        <taxon>Metazoa</taxon>
        <taxon>Ecdysozoa</taxon>
        <taxon>Nematoda</taxon>
        <taxon>Chromadorea</taxon>
        <taxon>Rhabditida</taxon>
        <taxon>Rhabditina</taxon>
        <taxon>Rhabditomorpha</taxon>
        <taxon>Strongyloidea</taxon>
        <taxon>Heligmosomidae</taxon>
        <taxon>Heligmosomoides</taxon>
    </lineage>
</organism>
<keyword evidence="3" id="KW-0813">Transport</keyword>
<evidence type="ECO:0000313" key="12">
    <source>
        <dbReference type="EMBL" id="VDO90590.1"/>
    </source>
</evidence>
<dbReference type="PANTHER" id="PTHR11562">
    <property type="entry name" value="CATION EFFLUX PROTEIN/ ZINC TRANSPORTER"/>
    <property type="match status" value="1"/>
</dbReference>
<accession>A0A3P7YR46</accession>
<sequence length="312" mass="33920">MWFQGRRAEKVLWAVAALSAVFIAAEFTGGFFASSLAIMTDAGHMLSDLLSFIISIVAIRTARHPPSKRLSWGYDRAEVLGAMISVIILWVLTTVLVLLAIERIVNNKLSVDADVMLITASVGVGFNVIMGVVLHFGSGGHGHTHGGGSHGHSHGGKNVNVRAAFIHVIGDLIQSIGVLIASLVIKFTGWELADPICTFLFSIIVLFTTIHVLRDIFYVLMEATPRHMDFTAVKEDLAALENVQSVHDLHMWSLNMDKTALSVHLAIDSSEHALSTVVAARTLIRQKYGVSKATVQVESYDKSMNSCEQCLS</sequence>
<dbReference type="FunFam" id="1.20.1510.10:FF:000027">
    <property type="entry name" value="Zinc transporter ttm-1"/>
    <property type="match status" value="1"/>
</dbReference>
<dbReference type="AlphaFoldDB" id="A0A3P7YR46"/>
<feature type="transmembrane region" description="Helical" evidence="9">
    <location>
        <begin position="199"/>
        <end position="220"/>
    </location>
</feature>
<feature type="domain" description="Cation efflux protein cytoplasmic" evidence="11">
    <location>
        <begin position="225"/>
        <end position="300"/>
    </location>
</feature>
<reference evidence="12 13" key="1">
    <citation type="submission" date="2018-11" db="EMBL/GenBank/DDBJ databases">
        <authorList>
            <consortium name="Pathogen Informatics"/>
        </authorList>
    </citation>
    <scope>NUCLEOTIDE SEQUENCE [LARGE SCALE GENOMIC DNA]</scope>
</reference>
<feature type="domain" description="Cation efflux protein transmembrane" evidence="10">
    <location>
        <begin position="12"/>
        <end position="221"/>
    </location>
</feature>
<evidence type="ECO:0000256" key="8">
    <source>
        <dbReference type="ARBA" id="ARBA00023136"/>
    </source>
</evidence>
<evidence type="ECO:0000256" key="2">
    <source>
        <dbReference type="ARBA" id="ARBA00008873"/>
    </source>
</evidence>
<evidence type="ECO:0000313" key="13">
    <source>
        <dbReference type="Proteomes" id="UP000050761"/>
    </source>
</evidence>
<keyword evidence="4 9" id="KW-0812">Transmembrane</keyword>
<dbReference type="InterPro" id="IPR027469">
    <property type="entry name" value="Cation_efflux_TMD_sf"/>
</dbReference>
<dbReference type="SUPFAM" id="SSF161111">
    <property type="entry name" value="Cation efflux protein transmembrane domain-like"/>
    <property type="match status" value="1"/>
</dbReference>
<dbReference type="Gene3D" id="1.20.1510.10">
    <property type="entry name" value="Cation efflux protein transmembrane domain"/>
    <property type="match status" value="1"/>
</dbReference>
<dbReference type="WBParaSite" id="HPBE_0001201101-mRNA-1">
    <property type="protein sequence ID" value="HPBE_0001201101-mRNA-1"/>
    <property type="gene ID" value="HPBE_0001201101"/>
</dbReference>
<comment type="similarity">
    <text evidence="2">Belongs to the cation diffusion facilitator (CDF) transporter (TC 2.A.4) family. SLC30A subfamily.</text>
</comment>
<dbReference type="InterPro" id="IPR058533">
    <property type="entry name" value="Cation_efflux_TM"/>
</dbReference>
<evidence type="ECO:0000256" key="1">
    <source>
        <dbReference type="ARBA" id="ARBA00004141"/>
    </source>
</evidence>
<dbReference type="OrthoDB" id="9944568at2759"/>
<evidence type="ECO:0000259" key="11">
    <source>
        <dbReference type="Pfam" id="PF16916"/>
    </source>
</evidence>
<name>A0A3P7YR46_HELPZ</name>
<comment type="subcellular location">
    <subcellularLocation>
        <location evidence="1">Membrane</location>
        <topology evidence="1">Multi-pass membrane protein</topology>
    </subcellularLocation>
</comment>
<evidence type="ECO:0000256" key="9">
    <source>
        <dbReference type="SAM" id="Phobius"/>
    </source>
</evidence>